<dbReference type="Gene3D" id="2.40.50.140">
    <property type="entry name" value="Nucleic acid-binding proteins"/>
    <property type="match status" value="1"/>
</dbReference>
<dbReference type="InterPro" id="IPR004150">
    <property type="entry name" value="NAD_DNA_ligase_OB"/>
</dbReference>
<dbReference type="FunFam" id="2.40.50.140:FF:000012">
    <property type="entry name" value="DNA ligase"/>
    <property type="match status" value="1"/>
</dbReference>
<keyword evidence="10" id="KW-0234">DNA repair</keyword>
<keyword evidence="5" id="KW-0479">Metal-binding</keyword>
<protein>
    <recommendedName>
        <fullName evidence="11">BRCT domain-containing protein</fullName>
    </recommendedName>
</protein>
<accession>A0A381XQC8</accession>
<dbReference type="InterPro" id="IPR041663">
    <property type="entry name" value="DisA/LigA_HHH"/>
</dbReference>
<dbReference type="Pfam" id="PF00533">
    <property type="entry name" value="BRCT"/>
    <property type="match status" value="1"/>
</dbReference>
<dbReference type="GO" id="GO:0046872">
    <property type="term" value="F:metal ion binding"/>
    <property type="evidence" value="ECO:0007669"/>
    <property type="project" value="UniProtKB-KW"/>
</dbReference>
<keyword evidence="6" id="KW-0227">DNA damage</keyword>
<name>A0A381XQC8_9ZZZZ</name>
<keyword evidence="4" id="KW-0235">DNA replication</keyword>
<dbReference type="InterPro" id="IPR012340">
    <property type="entry name" value="NA-bd_OB-fold"/>
</dbReference>
<dbReference type="EMBL" id="UINC01015989">
    <property type="protein sequence ID" value="SVA66918.1"/>
    <property type="molecule type" value="Genomic_DNA"/>
</dbReference>
<reference evidence="12" key="1">
    <citation type="submission" date="2018-05" db="EMBL/GenBank/DDBJ databases">
        <authorList>
            <person name="Lanie J.A."/>
            <person name="Ng W.-L."/>
            <person name="Kazmierczak K.M."/>
            <person name="Andrzejewski T.M."/>
            <person name="Davidsen T.M."/>
            <person name="Wayne K.J."/>
            <person name="Tettelin H."/>
            <person name="Glass J.I."/>
            <person name="Rusch D."/>
            <person name="Podicherti R."/>
            <person name="Tsui H.-C.T."/>
            <person name="Winkler M.E."/>
        </authorList>
    </citation>
    <scope>NUCLEOTIDE SEQUENCE</scope>
</reference>
<dbReference type="GO" id="GO:0006260">
    <property type="term" value="P:DNA replication"/>
    <property type="evidence" value="ECO:0007669"/>
    <property type="project" value="UniProtKB-KW"/>
</dbReference>
<dbReference type="CDD" id="cd17748">
    <property type="entry name" value="BRCT_DNA_ligase_like"/>
    <property type="match status" value="1"/>
</dbReference>
<dbReference type="NCBIfam" id="NF005932">
    <property type="entry name" value="PRK07956.1"/>
    <property type="match status" value="1"/>
</dbReference>
<keyword evidence="3" id="KW-0436">Ligase</keyword>
<dbReference type="PANTHER" id="PTHR23389:SF9">
    <property type="entry name" value="DNA LIGASE"/>
    <property type="match status" value="1"/>
</dbReference>
<dbReference type="SUPFAM" id="SSF47781">
    <property type="entry name" value="RuvA domain 2-like"/>
    <property type="match status" value="1"/>
</dbReference>
<dbReference type="FunFam" id="1.10.150.20:FF:000007">
    <property type="entry name" value="DNA ligase"/>
    <property type="match status" value="1"/>
</dbReference>
<dbReference type="SUPFAM" id="SSF52113">
    <property type="entry name" value="BRCT domain"/>
    <property type="match status" value="1"/>
</dbReference>
<dbReference type="InterPro" id="IPR003583">
    <property type="entry name" value="Hlx-hairpin-Hlx_DNA-bd_motif"/>
</dbReference>
<organism evidence="12">
    <name type="scientific">marine metagenome</name>
    <dbReference type="NCBI Taxonomy" id="408172"/>
    <lineage>
        <taxon>unclassified sequences</taxon>
        <taxon>metagenomes</taxon>
        <taxon>ecological metagenomes</taxon>
    </lineage>
</organism>
<dbReference type="SUPFAM" id="SSF50249">
    <property type="entry name" value="Nucleic acid-binding proteins"/>
    <property type="match status" value="1"/>
</dbReference>
<dbReference type="Gene3D" id="3.40.50.10190">
    <property type="entry name" value="BRCT domain"/>
    <property type="match status" value="1"/>
</dbReference>
<sequence>RSPRWAIAGKLKSQQVTTTILSIEASLGRTGAVTPVAKLEPVSVGGVVVSNATLHNQDEIDRKDVRIGDTVLIQRAGDVIPEVVKVILEKRPGNTTSYVIPAKCPVCSHEVFRPEGESVARCQNMECPAQVKGRIDHFVSKGCMDIDGFGTKLVDQLVEKKLMKNVANIYSLSLDQLSELERMAEKSAQNIMDAITASKKSSMARFIHALGIRNVGVHAAKVLEKSFSGNLENLMDAEIEALTAIHEIGGIMAESIVNFFQDDTNKKVIKACLKAGIQFEAVEQIQESEFTGKTFVFTGSLEKFSRKDAQSMVEKLGARASGSVSSKTDYLVAGPGAGSKLMKAEELNISIYSEDEFLELIGK</sequence>
<evidence type="ECO:0000256" key="5">
    <source>
        <dbReference type="ARBA" id="ARBA00022723"/>
    </source>
</evidence>
<comment type="cofactor">
    <cofactor evidence="1">
        <name>Mg(2+)</name>
        <dbReference type="ChEBI" id="CHEBI:18420"/>
    </cofactor>
</comment>
<dbReference type="GO" id="GO:0006281">
    <property type="term" value="P:DNA repair"/>
    <property type="evidence" value="ECO:0007669"/>
    <property type="project" value="UniProtKB-KW"/>
</dbReference>
<evidence type="ECO:0000259" key="11">
    <source>
        <dbReference type="PROSITE" id="PS50172"/>
    </source>
</evidence>
<comment type="function">
    <text evidence="2">DNA ligase that catalyzes the formation of phosphodiester linkages between 5'-phosphoryl and 3'-hydroxyl groups in double-stranded DNA using NAD as a coenzyme and as the energy source for the reaction. It is essential for DNA replication and repair of damaged DNA.</text>
</comment>
<dbReference type="InterPro" id="IPR001357">
    <property type="entry name" value="BRCT_dom"/>
</dbReference>
<evidence type="ECO:0000256" key="9">
    <source>
        <dbReference type="ARBA" id="ARBA00023027"/>
    </source>
</evidence>
<evidence type="ECO:0000256" key="3">
    <source>
        <dbReference type="ARBA" id="ARBA00022598"/>
    </source>
</evidence>
<dbReference type="InterPro" id="IPR036420">
    <property type="entry name" value="BRCT_dom_sf"/>
</dbReference>
<evidence type="ECO:0000256" key="7">
    <source>
        <dbReference type="ARBA" id="ARBA00022833"/>
    </source>
</evidence>
<keyword evidence="8" id="KW-0460">Magnesium</keyword>
<dbReference type="SMART" id="SM00532">
    <property type="entry name" value="LIGANc"/>
    <property type="match status" value="1"/>
</dbReference>
<dbReference type="GO" id="GO:0003911">
    <property type="term" value="F:DNA ligase (NAD+) activity"/>
    <property type="evidence" value="ECO:0007669"/>
    <property type="project" value="InterPro"/>
</dbReference>
<dbReference type="PANTHER" id="PTHR23389">
    <property type="entry name" value="CHROMOSOME TRANSMISSION FIDELITY FACTOR 18"/>
    <property type="match status" value="1"/>
</dbReference>
<dbReference type="InterPro" id="IPR010994">
    <property type="entry name" value="RuvA_2-like"/>
</dbReference>
<evidence type="ECO:0000256" key="10">
    <source>
        <dbReference type="ARBA" id="ARBA00023204"/>
    </source>
</evidence>
<dbReference type="SMART" id="SM00278">
    <property type="entry name" value="HhH1"/>
    <property type="match status" value="3"/>
</dbReference>
<evidence type="ECO:0000256" key="2">
    <source>
        <dbReference type="ARBA" id="ARBA00004067"/>
    </source>
</evidence>
<evidence type="ECO:0000256" key="8">
    <source>
        <dbReference type="ARBA" id="ARBA00022842"/>
    </source>
</evidence>
<dbReference type="AlphaFoldDB" id="A0A381XQC8"/>
<feature type="non-terminal residue" evidence="12">
    <location>
        <position position="1"/>
    </location>
</feature>
<feature type="domain" description="BRCT" evidence="11">
    <location>
        <begin position="285"/>
        <end position="363"/>
    </location>
</feature>
<dbReference type="Pfam" id="PF12826">
    <property type="entry name" value="HHH_2"/>
    <property type="match status" value="1"/>
</dbReference>
<dbReference type="Gene3D" id="1.10.150.20">
    <property type="entry name" value="5' to 3' exonuclease, C-terminal subdomain"/>
    <property type="match status" value="2"/>
</dbReference>
<evidence type="ECO:0000256" key="4">
    <source>
        <dbReference type="ARBA" id="ARBA00022705"/>
    </source>
</evidence>
<evidence type="ECO:0000256" key="1">
    <source>
        <dbReference type="ARBA" id="ARBA00001946"/>
    </source>
</evidence>
<dbReference type="InterPro" id="IPR013840">
    <property type="entry name" value="DNAligase_N"/>
</dbReference>
<evidence type="ECO:0000313" key="12">
    <source>
        <dbReference type="EMBL" id="SVA66918.1"/>
    </source>
</evidence>
<keyword evidence="9" id="KW-0520">NAD</keyword>
<dbReference type="GO" id="GO:0005829">
    <property type="term" value="C:cytosol"/>
    <property type="evidence" value="ECO:0007669"/>
    <property type="project" value="TreeGrafter"/>
</dbReference>
<dbReference type="Pfam" id="PF03120">
    <property type="entry name" value="OB_DNA_ligase"/>
    <property type="match status" value="1"/>
</dbReference>
<evidence type="ECO:0000256" key="6">
    <source>
        <dbReference type="ARBA" id="ARBA00022763"/>
    </source>
</evidence>
<dbReference type="PROSITE" id="PS50172">
    <property type="entry name" value="BRCT"/>
    <property type="match status" value="1"/>
</dbReference>
<gene>
    <name evidence="12" type="ORF">METZ01_LOCUS119772</name>
</gene>
<dbReference type="SMART" id="SM00292">
    <property type="entry name" value="BRCT"/>
    <property type="match status" value="1"/>
</dbReference>
<dbReference type="Gene3D" id="6.20.10.30">
    <property type="match status" value="1"/>
</dbReference>
<dbReference type="Pfam" id="PF14520">
    <property type="entry name" value="HHH_5"/>
    <property type="match status" value="1"/>
</dbReference>
<keyword evidence="7" id="KW-0862">Zinc</keyword>
<proteinExistence type="predicted"/>
<dbReference type="GO" id="GO:0003677">
    <property type="term" value="F:DNA binding"/>
    <property type="evidence" value="ECO:0007669"/>
    <property type="project" value="InterPro"/>
</dbReference>
<dbReference type="InterPro" id="IPR004149">
    <property type="entry name" value="Znf_DNAligase_C4"/>
</dbReference>
<dbReference type="Pfam" id="PF03119">
    <property type="entry name" value="DNA_ligase_ZBD"/>
    <property type="match status" value="1"/>
</dbReference>